<proteinExistence type="predicted"/>
<dbReference type="RefSeq" id="WP_166144050.1">
    <property type="nucleotide sequence ID" value="NZ_JAANYN010000002.1"/>
</dbReference>
<accession>A0ABX0H7K3</accession>
<evidence type="ECO:0000313" key="1">
    <source>
        <dbReference type="EMBL" id="NHE56329.1"/>
    </source>
</evidence>
<sequence length="136" mass="16005">MKNAALLFLTLALFACNPLENKLEGGWVVDQAYYHDEPVLWDLYSNGFDLKPDNTCHLPIDNWDDRNTVKQTGIWSAFEEKEKIYLRIKTENRIFNRKFQVTKLRKVRDTVSFGYLMKMTIQADSLKMDCTKALYK</sequence>
<organism evidence="1 2">
    <name type="scientific">Cyclobacterium plantarum</name>
    <dbReference type="NCBI Taxonomy" id="2716263"/>
    <lineage>
        <taxon>Bacteria</taxon>
        <taxon>Pseudomonadati</taxon>
        <taxon>Bacteroidota</taxon>
        <taxon>Cytophagia</taxon>
        <taxon>Cytophagales</taxon>
        <taxon>Cyclobacteriaceae</taxon>
        <taxon>Cyclobacterium</taxon>
    </lineage>
</organism>
<dbReference type="PROSITE" id="PS51257">
    <property type="entry name" value="PROKAR_LIPOPROTEIN"/>
    <property type="match status" value="1"/>
</dbReference>
<evidence type="ECO:0000313" key="2">
    <source>
        <dbReference type="Proteomes" id="UP000649799"/>
    </source>
</evidence>
<keyword evidence="2" id="KW-1185">Reference proteome</keyword>
<dbReference type="EMBL" id="JAANYN010000002">
    <property type="protein sequence ID" value="NHE56329.1"/>
    <property type="molecule type" value="Genomic_DNA"/>
</dbReference>
<reference evidence="1 2" key="1">
    <citation type="submission" date="2020-03" db="EMBL/GenBank/DDBJ databases">
        <title>Cyclobacterium plantarum sp. nov., a marine bacterium isolated from a coastal-marine wetland.</title>
        <authorList>
            <person name="Sanchez-Porro C."/>
            <person name="Ventosa A."/>
            <person name="Amoozegar M."/>
        </authorList>
    </citation>
    <scope>NUCLEOTIDE SEQUENCE [LARGE SCALE GENOMIC DNA]</scope>
    <source>
        <strain evidence="1 2">GBPx2</strain>
    </source>
</reference>
<name>A0ABX0H7K3_9BACT</name>
<protein>
    <recommendedName>
        <fullName evidence="3">Lipocalin-like domain-containing protein</fullName>
    </recommendedName>
</protein>
<comment type="caution">
    <text evidence="1">The sequence shown here is derived from an EMBL/GenBank/DDBJ whole genome shotgun (WGS) entry which is preliminary data.</text>
</comment>
<evidence type="ECO:0008006" key="3">
    <source>
        <dbReference type="Google" id="ProtNLM"/>
    </source>
</evidence>
<dbReference type="Proteomes" id="UP000649799">
    <property type="component" value="Unassembled WGS sequence"/>
</dbReference>
<gene>
    <name evidence="1" type="ORF">G9Q97_05815</name>
</gene>